<keyword evidence="1 2" id="KW-0732">Signal</keyword>
<dbReference type="InterPro" id="IPR011250">
    <property type="entry name" value="OMP/PagP_B-barrel"/>
</dbReference>
<name>A0A2S7WAB2_9FLAO</name>
<gene>
    <name evidence="4" type="ORF">BTO13_04535</name>
</gene>
<evidence type="ECO:0000256" key="1">
    <source>
        <dbReference type="ARBA" id="ARBA00022729"/>
    </source>
</evidence>
<evidence type="ECO:0000259" key="3">
    <source>
        <dbReference type="Pfam" id="PF13505"/>
    </source>
</evidence>
<dbReference type="SUPFAM" id="SSF56925">
    <property type="entry name" value="OMPA-like"/>
    <property type="match status" value="1"/>
</dbReference>
<feature type="domain" description="Outer membrane protein beta-barrel" evidence="3">
    <location>
        <begin position="7"/>
        <end position="155"/>
    </location>
</feature>
<sequence>MKKMLFIAFFAICGLGTANAQSFNAGVNLGLPAGDADMVSSFVLGGEVNYMFTSDDTFNYGVTAGINFFFKKDPFDNASFLPIAASGRYNLSEDFVLGADLGYALGLSPSGNDGGFYYKPMLGYNLSEKMMVTASYSTVNVSNGGGNWGSFGLGLMFGL</sequence>
<dbReference type="EMBL" id="MSCL01000001">
    <property type="protein sequence ID" value="PQJ74570.1"/>
    <property type="molecule type" value="Genomic_DNA"/>
</dbReference>
<proteinExistence type="predicted"/>
<comment type="caution">
    <text evidence="4">The sequence shown here is derived from an EMBL/GenBank/DDBJ whole genome shotgun (WGS) entry which is preliminary data.</text>
</comment>
<accession>A0A2S7WAB2</accession>
<evidence type="ECO:0000313" key="4">
    <source>
        <dbReference type="EMBL" id="PQJ74570.1"/>
    </source>
</evidence>
<evidence type="ECO:0000256" key="2">
    <source>
        <dbReference type="SAM" id="SignalP"/>
    </source>
</evidence>
<evidence type="ECO:0000313" key="5">
    <source>
        <dbReference type="Proteomes" id="UP000237608"/>
    </source>
</evidence>
<dbReference type="Pfam" id="PF13505">
    <property type="entry name" value="OMP_b-brl"/>
    <property type="match status" value="1"/>
</dbReference>
<reference evidence="4 5" key="1">
    <citation type="submission" date="2016-12" db="EMBL/GenBank/DDBJ databases">
        <title>Trade-off between light-utilization and light-protection in marine flavobacteria.</title>
        <authorList>
            <person name="Kumagai Y."/>
            <person name="Yoshizawa S."/>
            <person name="Kogure K."/>
            <person name="Iwasaki W."/>
        </authorList>
    </citation>
    <scope>NUCLEOTIDE SEQUENCE [LARGE SCALE GENOMIC DNA]</scope>
    <source>
        <strain evidence="4 5">KCTC 22729</strain>
    </source>
</reference>
<dbReference type="AlphaFoldDB" id="A0A2S7WAB2"/>
<dbReference type="InterPro" id="IPR027385">
    <property type="entry name" value="Beta-barrel_OMP"/>
</dbReference>
<keyword evidence="5" id="KW-1185">Reference proteome</keyword>
<dbReference type="Proteomes" id="UP000237608">
    <property type="component" value="Unassembled WGS sequence"/>
</dbReference>
<organism evidence="4 5">
    <name type="scientific">Polaribacter gangjinensis</name>
    <dbReference type="NCBI Taxonomy" id="574710"/>
    <lineage>
        <taxon>Bacteria</taxon>
        <taxon>Pseudomonadati</taxon>
        <taxon>Bacteroidota</taxon>
        <taxon>Flavobacteriia</taxon>
        <taxon>Flavobacteriales</taxon>
        <taxon>Flavobacteriaceae</taxon>
    </lineage>
</organism>
<feature type="signal peptide" evidence="2">
    <location>
        <begin position="1"/>
        <end position="20"/>
    </location>
</feature>
<dbReference type="RefSeq" id="WP_211290303.1">
    <property type="nucleotide sequence ID" value="NZ_CP150662.1"/>
</dbReference>
<protein>
    <recommendedName>
        <fullName evidence="3">Outer membrane protein beta-barrel domain-containing protein</fullName>
    </recommendedName>
</protein>
<feature type="chain" id="PRO_5015782867" description="Outer membrane protein beta-barrel domain-containing protein" evidence="2">
    <location>
        <begin position="21"/>
        <end position="159"/>
    </location>
</feature>